<protein>
    <recommendedName>
        <fullName evidence="1">[acyl-carrier-protein] S-malonyltransferase</fullName>
        <ecNumber evidence="1">2.3.1.39</ecNumber>
    </recommendedName>
</protein>
<sequence>MPMTSWKSPAVVFPGQGSQGPAMGEAWRGRPGWSIVGEAEEILRRALEPMLLDPDAAPASTTDAQLSVVLCSVLSWEALSTTLCGEGGPRPLLAGHSLGFVSALHAAGVLTVRETIEVVALRARVTEAACDGTGGMTALLLGAEGAHKACADISGCWVANDNAPSQTVIAGTYAGLRAAESAAGELGAGDIIPLDVAGPFHTPLMCQASREFLAGLRDIPFTRSRAAVVHNGRTHRAGDTGPNTWRELVAADLITPVRWCDTQHALARAGADAIIEAGHGRTLTGLAKRTLGRMPLFNAASFEACEAIAALLPS</sequence>
<accession>A0A5J6GSJ7</accession>
<organism evidence="6 7">
    <name type="scientific">Streptomyces kanamyceticus</name>
    <dbReference type="NCBI Taxonomy" id="1967"/>
    <lineage>
        <taxon>Bacteria</taxon>
        <taxon>Bacillati</taxon>
        <taxon>Actinomycetota</taxon>
        <taxon>Actinomycetes</taxon>
        <taxon>Kitasatosporales</taxon>
        <taxon>Streptomycetaceae</taxon>
        <taxon>Streptomyces</taxon>
    </lineage>
</organism>
<dbReference type="Gene3D" id="3.40.366.10">
    <property type="entry name" value="Malonyl-Coenzyme A Acyl Carrier Protein, domain 2"/>
    <property type="match status" value="1"/>
</dbReference>
<dbReference type="Pfam" id="PF00698">
    <property type="entry name" value="Acyl_transf_1"/>
    <property type="match status" value="1"/>
</dbReference>
<dbReference type="PANTHER" id="PTHR42681">
    <property type="entry name" value="MALONYL-COA-ACYL CARRIER PROTEIN TRANSACYLASE, MITOCHONDRIAL"/>
    <property type="match status" value="1"/>
</dbReference>
<evidence type="ECO:0000313" key="7">
    <source>
        <dbReference type="Proteomes" id="UP000325529"/>
    </source>
</evidence>
<dbReference type="InterPro" id="IPR016036">
    <property type="entry name" value="Malonyl_transacylase_ACP-bd"/>
</dbReference>
<dbReference type="InterPro" id="IPR016035">
    <property type="entry name" value="Acyl_Trfase/lysoPLipase"/>
</dbReference>
<dbReference type="GO" id="GO:0006633">
    <property type="term" value="P:fatty acid biosynthetic process"/>
    <property type="evidence" value="ECO:0007669"/>
    <property type="project" value="TreeGrafter"/>
</dbReference>
<dbReference type="PANTHER" id="PTHR42681:SF1">
    <property type="entry name" value="MALONYL-COA-ACYL CARRIER PROTEIN TRANSACYLASE, MITOCHONDRIAL"/>
    <property type="match status" value="1"/>
</dbReference>
<gene>
    <name evidence="6" type="ORF">CP970_38080</name>
</gene>
<evidence type="ECO:0000313" key="6">
    <source>
        <dbReference type="EMBL" id="QEU95966.1"/>
    </source>
</evidence>
<evidence type="ECO:0000259" key="5">
    <source>
        <dbReference type="SMART" id="SM00827"/>
    </source>
</evidence>
<evidence type="ECO:0000256" key="4">
    <source>
        <dbReference type="ARBA" id="ARBA00048462"/>
    </source>
</evidence>
<evidence type="ECO:0000256" key="1">
    <source>
        <dbReference type="ARBA" id="ARBA00013258"/>
    </source>
</evidence>
<dbReference type="SUPFAM" id="SSF52151">
    <property type="entry name" value="FabD/lysophospholipase-like"/>
    <property type="match status" value="1"/>
</dbReference>
<dbReference type="AlphaFoldDB" id="A0A5J6GSJ7"/>
<dbReference type="GO" id="GO:0004314">
    <property type="term" value="F:[acyl-carrier-protein] S-malonyltransferase activity"/>
    <property type="evidence" value="ECO:0007669"/>
    <property type="project" value="UniProtKB-EC"/>
</dbReference>
<proteinExistence type="predicted"/>
<keyword evidence="3" id="KW-0012">Acyltransferase</keyword>
<dbReference type="SUPFAM" id="SSF55048">
    <property type="entry name" value="Probable ACP-binding domain of malonyl-CoA ACP transacylase"/>
    <property type="match status" value="1"/>
</dbReference>
<dbReference type="RefSeq" id="WP_079043151.1">
    <property type="nucleotide sequence ID" value="NZ_CP023699.1"/>
</dbReference>
<name>A0A5J6GSJ7_STRKN</name>
<dbReference type="SMART" id="SM00827">
    <property type="entry name" value="PKS_AT"/>
    <property type="match status" value="1"/>
</dbReference>
<keyword evidence="7" id="KW-1185">Reference proteome</keyword>
<dbReference type="Proteomes" id="UP000325529">
    <property type="component" value="Chromosome"/>
</dbReference>
<feature type="domain" description="Malonyl-CoA:ACP transacylase (MAT)" evidence="5">
    <location>
        <begin position="12"/>
        <end position="314"/>
    </location>
</feature>
<dbReference type="EMBL" id="CP023699">
    <property type="protein sequence ID" value="QEU95966.1"/>
    <property type="molecule type" value="Genomic_DNA"/>
</dbReference>
<dbReference type="EC" id="2.3.1.39" evidence="1"/>
<dbReference type="InterPro" id="IPR050858">
    <property type="entry name" value="Mal-CoA-ACP_Trans/PKS_FabD"/>
</dbReference>
<dbReference type="GO" id="GO:0005829">
    <property type="term" value="C:cytosol"/>
    <property type="evidence" value="ECO:0007669"/>
    <property type="project" value="TreeGrafter"/>
</dbReference>
<dbReference type="Gene3D" id="3.30.70.250">
    <property type="entry name" value="Malonyl-CoA ACP transacylase, ACP-binding"/>
    <property type="match status" value="1"/>
</dbReference>
<dbReference type="KEGG" id="ska:CP970_38080"/>
<dbReference type="InterPro" id="IPR014043">
    <property type="entry name" value="Acyl_transferase_dom"/>
</dbReference>
<comment type="catalytic activity">
    <reaction evidence="4">
        <text>holo-[ACP] + malonyl-CoA = malonyl-[ACP] + CoA</text>
        <dbReference type="Rhea" id="RHEA:41792"/>
        <dbReference type="Rhea" id="RHEA-COMP:9623"/>
        <dbReference type="Rhea" id="RHEA-COMP:9685"/>
        <dbReference type="ChEBI" id="CHEBI:57287"/>
        <dbReference type="ChEBI" id="CHEBI:57384"/>
        <dbReference type="ChEBI" id="CHEBI:64479"/>
        <dbReference type="ChEBI" id="CHEBI:78449"/>
        <dbReference type="EC" id="2.3.1.39"/>
    </reaction>
</comment>
<evidence type="ECO:0000256" key="3">
    <source>
        <dbReference type="ARBA" id="ARBA00023315"/>
    </source>
</evidence>
<reference evidence="6 7" key="1">
    <citation type="submission" date="2017-09" db="EMBL/GenBank/DDBJ databases">
        <authorList>
            <person name="Lee N."/>
            <person name="Cho B.-K."/>
        </authorList>
    </citation>
    <scope>NUCLEOTIDE SEQUENCE [LARGE SCALE GENOMIC DNA]</scope>
    <source>
        <strain evidence="6 7">ATCC 12853</strain>
    </source>
</reference>
<keyword evidence="2 6" id="KW-0808">Transferase</keyword>
<evidence type="ECO:0000256" key="2">
    <source>
        <dbReference type="ARBA" id="ARBA00022679"/>
    </source>
</evidence>
<dbReference type="InterPro" id="IPR001227">
    <property type="entry name" value="Ac_transferase_dom_sf"/>
</dbReference>